<feature type="domain" description="Polymerase nucleotidyl transferase" evidence="10">
    <location>
        <begin position="21"/>
        <end position="98"/>
    </location>
</feature>
<dbReference type="PANTHER" id="PTHR33571">
    <property type="entry name" value="SSL8005 PROTEIN"/>
    <property type="match status" value="1"/>
</dbReference>
<dbReference type="SUPFAM" id="SSF81301">
    <property type="entry name" value="Nucleotidyltransferase"/>
    <property type="match status" value="1"/>
</dbReference>
<organism evidence="11 12">
    <name type="scientific">Synechococcus sp. (strain ATCC 27144 / PCC 6301 / SAUG 1402/1)</name>
    <name type="common">Anacystis nidulans</name>
    <dbReference type="NCBI Taxonomy" id="269084"/>
    <lineage>
        <taxon>Bacteria</taxon>
        <taxon>Bacillati</taxon>
        <taxon>Cyanobacteriota</taxon>
        <taxon>Cyanophyceae</taxon>
        <taxon>Synechococcales</taxon>
        <taxon>Synechococcaceae</taxon>
        <taxon>Synechococcus</taxon>
    </lineage>
</organism>
<evidence type="ECO:0000256" key="2">
    <source>
        <dbReference type="ARBA" id="ARBA00022649"/>
    </source>
</evidence>
<dbReference type="Pfam" id="PF01909">
    <property type="entry name" value="NTP_transf_2"/>
    <property type="match status" value="1"/>
</dbReference>
<dbReference type="Proteomes" id="UP000001175">
    <property type="component" value="Chromosome"/>
</dbReference>
<reference evidence="11 12" key="1">
    <citation type="journal article" date="2007" name="Photosyn. Res.">
        <title>Complete nucleotide sequence of the freshwater unicellular cyanobacterium Synechococcus elongatus PCC 6301 chromosome: gene content and organization.</title>
        <authorList>
            <person name="Sugita C."/>
            <person name="Ogata K."/>
            <person name="Shikata M."/>
            <person name="Jikuya H."/>
            <person name="Takano J."/>
            <person name="Furumichi M."/>
            <person name="Kanehisa M."/>
            <person name="Omata T."/>
            <person name="Sugiura M."/>
            <person name="Sugita M."/>
        </authorList>
    </citation>
    <scope>NUCLEOTIDE SEQUENCE [LARGE SCALE GENOMIC DNA]</scope>
    <source>
        <strain evidence="12">ATCC 27144 / PCC 6301 / SAUG 1402/1</strain>
    </source>
</reference>
<dbReference type="GeneID" id="72429089"/>
<dbReference type="KEGG" id="syc:syc1239_c"/>
<dbReference type="GO" id="GO:0046872">
    <property type="term" value="F:metal ion binding"/>
    <property type="evidence" value="ECO:0007669"/>
    <property type="project" value="UniProtKB-KW"/>
</dbReference>
<dbReference type="InterPro" id="IPR052038">
    <property type="entry name" value="Type-VII_TA_antitoxin"/>
</dbReference>
<dbReference type="GO" id="GO:0016779">
    <property type="term" value="F:nucleotidyltransferase activity"/>
    <property type="evidence" value="ECO:0007669"/>
    <property type="project" value="UniProtKB-KW"/>
</dbReference>
<evidence type="ECO:0000256" key="8">
    <source>
        <dbReference type="ARBA" id="ARBA00022842"/>
    </source>
</evidence>
<evidence type="ECO:0000256" key="6">
    <source>
        <dbReference type="ARBA" id="ARBA00022741"/>
    </source>
</evidence>
<accession>A0A0H3K2G0</accession>
<keyword evidence="8" id="KW-0460">Magnesium</keyword>
<proteinExistence type="inferred from homology"/>
<protein>
    <recommendedName>
        <fullName evidence="10">Polymerase nucleotidyl transferase domain-containing protein</fullName>
    </recommendedName>
</protein>
<dbReference type="GO" id="GO:0005524">
    <property type="term" value="F:ATP binding"/>
    <property type="evidence" value="ECO:0007669"/>
    <property type="project" value="UniProtKB-KW"/>
</dbReference>
<keyword evidence="7" id="KW-0067">ATP-binding</keyword>
<evidence type="ECO:0000259" key="10">
    <source>
        <dbReference type="Pfam" id="PF01909"/>
    </source>
</evidence>
<evidence type="ECO:0000256" key="9">
    <source>
        <dbReference type="ARBA" id="ARBA00038276"/>
    </source>
</evidence>
<dbReference type="RefSeq" id="WP_011243551.1">
    <property type="nucleotide sequence ID" value="NC_006576.1"/>
</dbReference>
<dbReference type="PANTHER" id="PTHR33571:SF12">
    <property type="entry name" value="BSL3053 PROTEIN"/>
    <property type="match status" value="1"/>
</dbReference>
<comment type="cofactor">
    <cofactor evidence="1">
        <name>Mg(2+)</name>
        <dbReference type="ChEBI" id="CHEBI:18420"/>
    </cofactor>
</comment>
<comment type="similarity">
    <text evidence="9">Belongs to the MntA antitoxin family.</text>
</comment>
<name>A0A0H3K2G0_SYNP6</name>
<keyword evidence="4" id="KW-0548">Nucleotidyltransferase</keyword>
<keyword evidence="5" id="KW-0479">Metal-binding</keyword>
<dbReference type="CDD" id="cd05403">
    <property type="entry name" value="NT_KNTase_like"/>
    <property type="match status" value="1"/>
</dbReference>
<dbReference type="eggNOG" id="COG1669">
    <property type="taxonomic scope" value="Bacteria"/>
</dbReference>
<dbReference type="AlphaFoldDB" id="A0A0H3K2G0"/>
<gene>
    <name evidence="11" type="ordered locus">syc1239_c</name>
</gene>
<dbReference type="Gene3D" id="3.30.460.10">
    <property type="entry name" value="Beta Polymerase, domain 2"/>
    <property type="match status" value="1"/>
</dbReference>
<keyword evidence="6" id="KW-0547">Nucleotide-binding</keyword>
<evidence type="ECO:0000256" key="1">
    <source>
        <dbReference type="ARBA" id="ARBA00001946"/>
    </source>
</evidence>
<evidence type="ECO:0000313" key="12">
    <source>
        <dbReference type="Proteomes" id="UP000001175"/>
    </source>
</evidence>
<dbReference type="InterPro" id="IPR002934">
    <property type="entry name" value="Polymerase_NTP_transf_dom"/>
</dbReference>
<keyword evidence="3" id="KW-0808">Transferase</keyword>
<evidence type="ECO:0000256" key="3">
    <source>
        <dbReference type="ARBA" id="ARBA00022679"/>
    </source>
</evidence>
<evidence type="ECO:0000256" key="7">
    <source>
        <dbReference type="ARBA" id="ARBA00022840"/>
    </source>
</evidence>
<dbReference type="InterPro" id="IPR043519">
    <property type="entry name" value="NT_sf"/>
</dbReference>
<evidence type="ECO:0000256" key="4">
    <source>
        <dbReference type="ARBA" id="ARBA00022695"/>
    </source>
</evidence>
<sequence>MTTTTFSPQHQERLAITFDQLSEFCQRYAIRELALFGSILRDDFHAGSDIDLLVAFQPDARVSLLDLIGMENELEDLCHRKVDLTTKKAIENSLNWIRREAILSTAQVIYES</sequence>
<evidence type="ECO:0000256" key="5">
    <source>
        <dbReference type="ARBA" id="ARBA00022723"/>
    </source>
</evidence>
<evidence type="ECO:0000313" key="11">
    <source>
        <dbReference type="EMBL" id="BAD79429.1"/>
    </source>
</evidence>
<keyword evidence="2" id="KW-1277">Toxin-antitoxin system</keyword>
<dbReference type="EMBL" id="AP008231">
    <property type="protein sequence ID" value="BAD79429.1"/>
    <property type="molecule type" value="Genomic_DNA"/>
</dbReference>